<organism evidence="2 3">
    <name type="scientific">Dipteronia sinensis</name>
    <dbReference type="NCBI Taxonomy" id="43782"/>
    <lineage>
        <taxon>Eukaryota</taxon>
        <taxon>Viridiplantae</taxon>
        <taxon>Streptophyta</taxon>
        <taxon>Embryophyta</taxon>
        <taxon>Tracheophyta</taxon>
        <taxon>Spermatophyta</taxon>
        <taxon>Magnoliopsida</taxon>
        <taxon>eudicotyledons</taxon>
        <taxon>Gunneridae</taxon>
        <taxon>Pentapetalae</taxon>
        <taxon>rosids</taxon>
        <taxon>malvids</taxon>
        <taxon>Sapindales</taxon>
        <taxon>Sapindaceae</taxon>
        <taxon>Hippocastanoideae</taxon>
        <taxon>Acereae</taxon>
        <taxon>Dipteronia</taxon>
    </lineage>
</organism>
<dbReference type="AlphaFoldDB" id="A0AAE0DUJ1"/>
<name>A0AAE0DUJ1_9ROSI</name>
<keyword evidence="3" id="KW-1185">Reference proteome</keyword>
<dbReference type="Proteomes" id="UP001281410">
    <property type="component" value="Unassembled WGS sequence"/>
</dbReference>
<evidence type="ECO:0000313" key="2">
    <source>
        <dbReference type="EMBL" id="KAK3188829.1"/>
    </source>
</evidence>
<reference evidence="2" key="1">
    <citation type="journal article" date="2023" name="Plant J.">
        <title>Genome sequences and population genomics provide insights into the demographic history, inbreeding, and mutation load of two 'living fossil' tree species of Dipteronia.</title>
        <authorList>
            <person name="Feng Y."/>
            <person name="Comes H.P."/>
            <person name="Chen J."/>
            <person name="Zhu S."/>
            <person name="Lu R."/>
            <person name="Zhang X."/>
            <person name="Li P."/>
            <person name="Qiu J."/>
            <person name="Olsen K.M."/>
            <person name="Qiu Y."/>
        </authorList>
    </citation>
    <scope>NUCLEOTIDE SEQUENCE</scope>
    <source>
        <strain evidence="2">NBL</strain>
    </source>
</reference>
<evidence type="ECO:0000313" key="3">
    <source>
        <dbReference type="Proteomes" id="UP001281410"/>
    </source>
</evidence>
<proteinExistence type="predicted"/>
<feature type="region of interest" description="Disordered" evidence="1">
    <location>
        <begin position="50"/>
        <end position="71"/>
    </location>
</feature>
<comment type="caution">
    <text evidence="2">The sequence shown here is derived from an EMBL/GenBank/DDBJ whole genome shotgun (WGS) entry which is preliminary data.</text>
</comment>
<accession>A0AAE0DUJ1</accession>
<dbReference type="EMBL" id="JANJYJ010000009">
    <property type="protein sequence ID" value="KAK3188829.1"/>
    <property type="molecule type" value="Genomic_DNA"/>
</dbReference>
<sequence>MSDGRDRVTKKVKWFSNQRVSVLLPQMTAARTTSFTSSPSDPMVLEASEKARRSSSSLNLMDLVPRSPMWP</sequence>
<protein>
    <submittedName>
        <fullName evidence="2">Uncharacterized protein</fullName>
    </submittedName>
</protein>
<gene>
    <name evidence="2" type="ORF">Dsin_028390</name>
</gene>
<evidence type="ECO:0000256" key="1">
    <source>
        <dbReference type="SAM" id="MobiDB-lite"/>
    </source>
</evidence>